<keyword evidence="4 5" id="KW-0067">ATP-binding</keyword>
<dbReference type="Gene3D" id="3.30.200.20">
    <property type="entry name" value="Phosphorylase Kinase, domain 1"/>
    <property type="match status" value="1"/>
</dbReference>
<dbReference type="PROSITE" id="PS00107">
    <property type="entry name" value="PROTEIN_KINASE_ATP"/>
    <property type="match status" value="1"/>
</dbReference>
<dbReference type="InterPro" id="IPR011009">
    <property type="entry name" value="Kinase-like_dom_sf"/>
</dbReference>
<dbReference type="PANTHER" id="PTHR43289:SF30">
    <property type="entry name" value="NON-SPECIFIC SERINE_THREONINE PROTEIN KINASE"/>
    <property type="match status" value="1"/>
</dbReference>
<reference evidence="9" key="1">
    <citation type="submission" date="2023-07" db="EMBL/GenBank/DDBJ databases">
        <title>Novel species in the genus Lipingzhangella isolated from Sambhar Salt Lake.</title>
        <authorList>
            <person name="Jiya N."/>
            <person name="Kajale S."/>
            <person name="Sharma A."/>
        </authorList>
    </citation>
    <scope>NUCLEOTIDE SEQUENCE [LARGE SCALE GENOMIC DNA]</scope>
    <source>
        <strain evidence="9">LS1_29</strain>
    </source>
</reference>
<protein>
    <submittedName>
        <fullName evidence="8">Serine/threonine-protein kinase</fullName>
        <ecNumber evidence="8">2.7.11.1</ecNumber>
    </submittedName>
</protein>
<dbReference type="CDD" id="cd14014">
    <property type="entry name" value="STKc_PknB_like"/>
    <property type="match status" value="1"/>
</dbReference>
<feature type="region of interest" description="Disordered" evidence="6">
    <location>
        <begin position="495"/>
        <end position="520"/>
    </location>
</feature>
<dbReference type="Proteomes" id="UP001250214">
    <property type="component" value="Unassembled WGS sequence"/>
</dbReference>
<dbReference type="Gene3D" id="1.25.40.10">
    <property type="entry name" value="Tetratricopeptide repeat domain"/>
    <property type="match status" value="1"/>
</dbReference>
<sequence>MSGTLNGRYRLARRIGSGGMGEVWQAQDELLQRPVAVKLLHHEPAATDTARSEAVSRSRFEREARLTARLSGHPNVVLVHDYGHDVDSGALYTVMELIPGPSLSAVLRTHAPLPTVLAITWAAQACRGLAAAHATGVVHRDVKPGNLVLSHGVVSIDDPGQLKVVDFGIAGLNEAATRSQRLTQTCAVIGTPSYMSPERIQGLSVGPESDLYAIGAVLHEMVLGRPPFVADTPHGILQQHLSQPPESLRASRPDLPAGLDDLVLQLLEKAPERRPKSAQSVVAQLEQLRHAAQTHQNTPDSRPTARTGTQMSAERSHLDQRLADLERRLDEGSFAAAAHGYHTLTSETERVFGSSAPETLRVRRRHAYASGKAGHPQRAAHLFGELAGDLARVYSPDHAETLTARYYRAVNLSLAGDPNTAAGEQATLLDDLCRSHGPDSRMTLLCRLRWAVDIGAGGQPQRAVVALEELSRDLDRVLGPEDKVSRRARGYLEHYARSGRADTTMMKPPGHLPPNTPPPR</sequence>
<evidence type="ECO:0000256" key="6">
    <source>
        <dbReference type="SAM" id="MobiDB-lite"/>
    </source>
</evidence>
<proteinExistence type="predicted"/>
<keyword evidence="1 8" id="KW-0808">Transferase</keyword>
<organism evidence="8 9">
    <name type="scientific">Lipingzhangella rawalii</name>
    <dbReference type="NCBI Taxonomy" id="2055835"/>
    <lineage>
        <taxon>Bacteria</taxon>
        <taxon>Bacillati</taxon>
        <taxon>Actinomycetota</taxon>
        <taxon>Actinomycetes</taxon>
        <taxon>Streptosporangiales</taxon>
        <taxon>Nocardiopsidaceae</taxon>
        <taxon>Lipingzhangella</taxon>
    </lineage>
</organism>
<feature type="domain" description="Protein kinase" evidence="7">
    <location>
        <begin position="9"/>
        <end position="288"/>
    </location>
</feature>
<dbReference type="InterPro" id="IPR011990">
    <property type="entry name" value="TPR-like_helical_dom_sf"/>
</dbReference>
<evidence type="ECO:0000313" key="8">
    <source>
        <dbReference type="EMBL" id="MDS1268879.1"/>
    </source>
</evidence>
<dbReference type="InterPro" id="IPR008271">
    <property type="entry name" value="Ser/Thr_kinase_AS"/>
</dbReference>
<feature type="binding site" evidence="5">
    <location>
        <position position="38"/>
    </location>
    <ligand>
        <name>ATP</name>
        <dbReference type="ChEBI" id="CHEBI:30616"/>
    </ligand>
</feature>
<evidence type="ECO:0000256" key="1">
    <source>
        <dbReference type="ARBA" id="ARBA00022679"/>
    </source>
</evidence>
<comment type="caution">
    <text evidence="8">The sequence shown here is derived from an EMBL/GenBank/DDBJ whole genome shotgun (WGS) entry which is preliminary data.</text>
</comment>
<dbReference type="InterPro" id="IPR017441">
    <property type="entry name" value="Protein_kinase_ATP_BS"/>
</dbReference>
<dbReference type="SMART" id="SM00220">
    <property type="entry name" value="S_TKc"/>
    <property type="match status" value="1"/>
</dbReference>
<name>A0ABU2H2M9_9ACTN</name>
<feature type="compositionally biased region" description="Pro residues" evidence="6">
    <location>
        <begin position="510"/>
        <end position="520"/>
    </location>
</feature>
<dbReference type="PANTHER" id="PTHR43289">
    <property type="entry name" value="MITOGEN-ACTIVATED PROTEIN KINASE KINASE KINASE 20-RELATED"/>
    <property type="match status" value="1"/>
</dbReference>
<dbReference type="PROSITE" id="PS50011">
    <property type="entry name" value="PROTEIN_KINASE_DOM"/>
    <property type="match status" value="1"/>
</dbReference>
<dbReference type="GO" id="GO:0004674">
    <property type="term" value="F:protein serine/threonine kinase activity"/>
    <property type="evidence" value="ECO:0007669"/>
    <property type="project" value="UniProtKB-EC"/>
</dbReference>
<evidence type="ECO:0000256" key="5">
    <source>
        <dbReference type="PROSITE-ProRule" id="PRU10141"/>
    </source>
</evidence>
<evidence type="ECO:0000256" key="3">
    <source>
        <dbReference type="ARBA" id="ARBA00022777"/>
    </source>
</evidence>
<evidence type="ECO:0000313" key="9">
    <source>
        <dbReference type="Proteomes" id="UP001250214"/>
    </source>
</evidence>
<feature type="compositionally biased region" description="Polar residues" evidence="6">
    <location>
        <begin position="293"/>
        <end position="313"/>
    </location>
</feature>
<gene>
    <name evidence="8" type="ORF">RIF23_01070</name>
</gene>
<keyword evidence="2 5" id="KW-0547">Nucleotide-binding</keyword>
<dbReference type="Gene3D" id="1.10.510.10">
    <property type="entry name" value="Transferase(Phosphotransferase) domain 1"/>
    <property type="match status" value="1"/>
</dbReference>
<dbReference type="Pfam" id="PF00069">
    <property type="entry name" value="Pkinase"/>
    <property type="match status" value="1"/>
</dbReference>
<accession>A0ABU2H2M9</accession>
<keyword evidence="9" id="KW-1185">Reference proteome</keyword>
<dbReference type="EMBL" id="JAVLVT010000001">
    <property type="protein sequence ID" value="MDS1268879.1"/>
    <property type="molecule type" value="Genomic_DNA"/>
</dbReference>
<dbReference type="EC" id="2.7.11.1" evidence="8"/>
<keyword evidence="3 8" id="KW-0418">Kinase</keyword>
<dbReference type="InterPro" id="IPR000719">
    <property type="entry name" value="Prot_kinase_dom"/>
</dbReference>
<evidence type="ECO:0000256" key="2">
    <source>
        <dbReference type="ARBA" id="ARBA00022741"/>
    </source>
</evidence>
<evidence type="ECO:0000259" key="7">
    <source>
        <dbReference type="PROSITE" id="PS50011"/>
    </source>
</evidence>
<dbReference type="RefSeq" id="WP_310910389.1">
    <property type="nucleotide sequence ID" value="NZ_JAVLVT010000001.1"/>
</dbReference>
<feature type="region of interest" description="Disordered" evidence="6">
    <location>
        <begin position="291"/>
        <end position="317"/>
    </location>
</feature>
<evidence type="ECO:0000256" key="4">
    <source>
        <dbReference type="ARBA" id="ARBA00022840"/>
    </source>
</evidence>
<dbReference type="PROSITE" id="PS00108">
    <property type="entry name" value="PROTEIN_KINASE_ST"/>
    <property type="match status" value="1"/>
</dbReference>
<dbReference type="SUPFAM" id="SSF56112">
    <property type="entry name" value="Protein kinase-like (PK-like)"/>
    <property type="match status" value="1"/>
</dbReference>